<dbReference type="EMBL" id="CP142436">
    <property type="protein sequence ID" value="XBC51819.1"/>
    <property type="molecule type" value="Genomic_DNA"/>
</dbReference>
<evidence type="ECO:0000313" key="1">
    <source>
        <dbReference type="EMBL" id="XBC48426.1"/>
    </source>
</evidence>
<dbReference type="EMBL" id="CP142434">
    <property type="protein sequence ID" value="XBC48426.1"/>
    <property type="molecule type" value="Genomic_DNA"/>
</dbReference>
<evidence type="ECO:0000313" key="2">
    <source>
        <dbReference type="EMBL" id="XBC50815.1"/>
    </source>
</evidence>
<reference evidence="1" key="1">
    <citation type="submission" date="2023-12" db="EMBL/GenBank/DDBJ databases">
        <title>Dolosigranulum savutii sp. nov. isolated from human upper respiratory samples collected in Botswana.</title>
        <authorList>
            <person name="Kelly M.S."/>
        </authorList>
    </citation>
    <scope>NUCLEOTIDE SEQUENCE</scope>
    <source>
        <strain evidence="2">MSK211</strain>
        <strain evidence="1">MSK312</strain>
    </source>
</reference>
<organism evidence="1">
    <name type="scientific">Dolosigranulum savutiense</name>
    <dbReference type="NCBI Taxonomy" id="3110288"/>
    <lineage>
        <taxon>Bacteria</taxon>
        <taxon>Bacillati</taxon>
        <taxon>Bacillota</taxon>
        <taxon>Bacilli</taxon>
        <taxon>Lactobacillales</taxon>
        <taxon>Carnobacteriaceae</taxon>
        <taxon>Dolosigranulum</taxon>
    </lineage>
</organism>
<dbReference type="AlphaFoldDB" id="A0AB74TMJ2"/>
<dbReference type="EMBL" id="CP142436">
    <property type="protein sequence ID" value="XBC50815.1"/>
    <property type="molecule type" value="Genomic_DNA"/>
</dbReference>
<evidence type="ECO:0000313" key="3">
    <source>
        <dbReference type="EMBL" id="XBC51819.1"/>
    </source>
</evidence>
<dbReference type="RefSeq" id="WP_347298417.1">
    <property type="nucleotide sequence ID" value="NZ_CP142434.1"/>
</dbReference>
<sequence>MATIKQQQKRLREIFDRQDRADGYHSMVKQQERVLMHVMVNLMVSLSDELDH</sequence>
<name>A0AB74TMJ2_9LACT</name>
<accession>A0AB74TMJ2</accession>
<gene>
    <name evidence="3" type="ORF">VUQ07_01700</name>
    <name evidence="2" type="ORF">VUQ07_05975</name>
    <name evidence="1" type="ORF">VUQ09_03270</name>
</gene>
<protein>
    <submittedName>
        <fullName evidence="1">Uncharacterized protein</fullName>
    </submittedName>
</protein>
<proteinExistence type="predicted"/>